<dbReference type="InterPro" id="IPR048020">
    <property type="entry name" value="Transpos_IS3"/>
</dbReference>
<dbReference type="PANTHER" id="PTHR46889">
    <property type="entry name" value="TRANSPOSASE INSF FOR INSERTION SEQUENCE IS3B-RELATED"/>
    <property type="match status" value="1"/>
</dbReference>
<dbReference type="Pfam" id="PF00665">
    <property type="entry name" value="rve"/>
    <property type="match status" value="1"/>
</dbReference>
<proteinExistence type="predicted"/>
<gene>
    <name evidence="2" type="ORF">I41_07120</name>
</gene>
<dbReference type="KEGG" id="llh:I41_07120"/>
<dbReference type="SUPFAM" id="SSF53098">
    <property type="entry name" value="Ribonuclease H-like"/>
    <property type="match status" value="1"/>
</dbReference>
<dbReference type="InterPro" id="IPR012337">
    <property type="entry name" value="RNaseH-like_sf"/>
</dbReference>
<sequence length="256" mass="29838">MTLSRQCELLALPRSTAYYRAVGASAENLALMRRIDEQYLATPFYGSRRMADLLGVNRKRVQRLMRQMGIEAIYPRRRTTWPGVGHKIYPYLLRNVAIVRPDQAWSTDITYIPLRRGFLYLTAIMDWFSRHVLAWRLSNTLTGDFCIEALEEALQLATPEIFNSDQGCQFTAAAFTERLERRGIAISMDGRGRALDNVFIERLWRSVKYEEVYLHDYADGWEAEERLGAYFRFYATERPHQALGYRTPAVVYAQRN</sequence>
<dbReference type="Gene3D" id="3.30.420.10">
    <property type="entry name" value="Ribonuclease H-like superfamily/Ribonuclease H"/>
    <property type="match status" value="1"/>
</dbReference>
<dbReference type="GO" id="GO:0003676">
    <property type="term" value="F:nucleic acid binding"/>
    <property type="evidence" value="ECO:0007669"/>
    <property type="project" value="InterPro"/>
</dbReference>
<reference evidence="2 3" key="1">
    <citation type="submission" date="2019-02" db="EMBL/GenBank/DDBJ databases">
        <title>Deep-cultivation of Planctomycetes and their phenomic and genomic characterization uncovers novel biology.</title>
        <authorList>
            <person name="Wiegand S."/>
            <person name="Jogler M."/>
            <person name="Boedeker C."/>
            <person name="Pinto D."/>
            <person name="Vollmers J."/>
            <person name="Rivas-Marin E."/>
            <person name="Kohn T."/>
            <person name="Peeters S.H."/>
            <person name="Heuer A."/>
            <person name="Rast P."/>
            <person name="Oberbeckmann S."/>
            <person name="Bunk B."/>
            <person name="Jeske O."/>
            <person name="Meyerdierks A."/>
            <person name="Storesund J.E."/>
            <person name="Kallscheuer N."/>
            <person name="Luecker S."/>
            <person name="Lage O.M."/>
            <person name="Pohl T."/>
            <person name="Merkel B.J."/>
            <person name="Hornburger P."/>
            <person name="Mueller R.-W."/>
            <person name="Bruemmer F."/>
            <person name="Labrenz M."/>
            <person name="Spormann A.M."/>
            <person name="Op den Camp H."/>
            <person name="Overmann J."/>
            <person name="Amann R."/>
            <person name="Jetten M.S.M."/>
            <person name="Mascher T."/>
            <person name="Medema M.H."/>
            <person name="Devos D.P."/>
            <person name="Kaster A.-K."/>
            <person name="Ovreas L."/>
            <person name="Rohde M."/>
            <person name="Galperin M.Y."/>
            <person name="Jogler C."/>
        </authorList>
    </citation>
    <scope>NUCLEOTIDE SEQUENCE [LARGE SCALE GENOMIC DNA]</scope>
    <source>
        <strain evidence="2 3">I41</strain>
    </source>
</reference>
<dbReference type="Pfam" id="PF13276">
    <property type="entry name" value="HTH_21"/>
    <property type="match status" value="1"/>
</dbReference>
<organism evidence="2 3">
    <name type="scientific">Lacipirellula limnantheis</name>
    <dbReference type="NCBI Taxonomy" id="2528024"/>
    <lineage>
        <taxon>Bacteria</taxon>
        <taxon>Pseudomonadati</taxon>
        <taxon>Planctomycetota</taxon>
        <taxon>Planctomycetia</taxon>
        <taxon>Pirellulales</taxon>
        <taxon>Lacipirellulaceae</taxon>
        <taxon>Lacipirellula</taxon>
    </lineage>
</organism>
<evidence type="ECO:0000259" key="1">
    <source>
        <dbReference type="PROSITE" id="PS50994"/>
    </source>
</evidence>
<dbReference type="InterPro" id="IPR050900">
    <property type="entry name" value="Transposase_IS3/IS150/IS904"/>
</dbReference>
<dbReference type="InterPro" id="IPR001584">
    <property type="entry name" value="Integrase_cat-core"/>
</dbReference>
<dbReference type="PROSITE" id="PS50994">
    <property type="entry name" value="INTEGRASE"/>
    <property type="match status" value="1"/>
</dbReference>
<accession>A0A517TT61</accession>
<dbReference type="Proteomes" id="UP000317909">
    <property type="component" value="Chromosome"/>
</dbReference>
<dbReference type="InterPro" id="IPR036397">
    <property type="entry name" value="RNaseH_sf"/>
</dbReference>
<evidence type="ECO:0000313" key="2">
    <source>
        <dbReference type="EMBL" id="QDT71553.1"/>
    </source>
</evidence>
<name>A0A517TT61_9BACT</name>
<protein>
    <submittedName>
        <fullName evidence="2">IS2 transposase TnpB</fullName>
    </submittedName>
</protein>
<feature type="domain" description="Integrase catalytic" evidence="1">
    <location>
        <begin position="97"/>
        <end position="256"/>
    </location>
</feature>
<dbReference type="NCBIfam" id="NF033516">
    <property type="entry name" value="transpos_IS3"/>
    <property type="match status" value="1"/>
</dbReference>
<dbReference type="EMBL" id="CP036339">
    <property type="protein sequence ID" value="QDT71553.1"/>
    <property type="molecule type" value="Genomic_DNA"/>
</dbReference>
<keyword evidence="3" id="KW-1185">Reference proteome</keyword>
<evidence type="ECO:0000313" key="3">
    <source>
        <dbReference type="Proteomes" id="UP000317909"/>
    </source>
</evidence>
<dbReference type="InterPro" id="IPR025948">
    <property type="entry name" value="HTH-like_dom"/>
</dbReference>
<dbReference type="GO" id="GO:0015074">
    <property type="term" value="P:DNA integration"/>
    <property type="evidence" value="ECO:0007669"/>
    <property type="project" value="InterPro"/>
</dbReference>
<dbReference type="AlphaFoldDB" id="A0A517TT61"/>
<dbReference type="PANTHER" id="PTHR46889:SF7">
    <property type="entry name" value="TRANSPOSASE FOR INSERTION SEQUENCE ELEMENT IS904"/>
    <property type="match status" value="1"/>
</dbReference>